<keyword evidence="4" id="KW-0521">NADP</keyword>
<evidence type="ECO:0000256" key="3">
    <source>
        <dbReference type="ARBA" id="ARBA00022643"/>
    </source>
</evidence>
<organism evidence="7 8">
    <name type="scientific">Hymenobacter koreensis</name>
    <dbReference type="NCBI Taxonomy" id="1084523"/>
    <lineage>
        <taxon>Bacteria</taxon>
        <taxon>Pseudomonadati</taxon>
        <taxon>Bacteroidota</taxon>
        <taxon>Cytophagia</taxon>
        <taxon>Cytophagales</taxon>
        <taxon>Hymenobacteraceae</taxon>
        <taxon>Hymenobacter</taxon>
    </lineage>
</organism>
<dbReference type="SUPFAM" id="SSF51395">
    <property type="entry name" value="FMN-linked oxidoreductases"/>
    <property type="match status" value="1"/>
</dbReference>
<evidence type="ECO:0000313" key="7">
    <source>
        <dbReference type="EMBL" id="GAA4390681.1"/>
    </source>
</evidence>
<dbReference type="Proteomes" id="UP001500454">
    <property type="component" value="Unassembled WGS sequence"/>
</dbReference>
<dbReference type="PANTHER" id="PTHR43303">
    <property type="entry name" value="NADPH DEHYDROGENASE C23G7.10C-RELATED"/>
    <property type="match status" value="1"/>
</dbReference>
<comment type="cofactor">
    <cofactor evidence="1">
        <name>FMN</name>
        <dbReference type="ChEBI" id="CHEBI:58210"/>
    </cofactor>
</comment>
<keyword evidence="3" id="KW-0288">FMN</keyword>
<comment type="caution">
    <text evidence="7">The sequence shown here is derived from an EMBL/GenBank/DDBJ whole genome shotgun (WGS) entry which is preliminary data.</text>
</comment>
<accession>A0ABP8JGX0</accession>
<reference evidence="8" key="1">
    <citation type="journal article" date="2019" name="Int. J. Syst. Evol. Microbiol.">
        <title>The Global Catalogue of Microorganisms (GCM) 10K type strain sequencing project: providing services to taxonomists for standard genome sequencing and annotation.</title>
        <authorList>
            <consortium name="The Broad Institute Genomics Platform"/>
            <consortium name="The Broad Institute Genome Sequencing Center for Infectious Disease"/>
            <person name="Wu L."/>
            <person name="Ma J."/>
        </authorList>
    </citation>
    <scope>NUCLEOTIDE SEQUENCE [LARGE SCALE GENOMIC DNA]</scope>
    <source>
        <strain evidence="8">JCM 17924</strain>
    </source>
</reference>
<dbReference type="InterPro" id="IPR044152">
    <property type="entry name" value="YqjM-like"/>
</dbReference>
<dbReference type="CDD" id="cd02932">
    <property type="entry name" value="OYE_YqiM_FMN"/>
    <property type="match status" value="1"/>
</dbReference>
<evidence type="ECO:0000256" key="5">
    <source>
        <dbReference type="ARBA" id="ARBA00023002"/>
    </source>
</evidence>
<evidence type="ECO:0000313" key="8">
    <source>
        <dbReference type="Proteomes" id="UP001500454"/>
    </source>
</evidence>
<keyword evidence="5" id="KW-0560">Oxidoreductase</keyword>
<dbReference type="PANTHER" id="PTHR43303:SF4">
    <property type="entry name" value="NADPH DEHYDROGENASE C23G7.10C-RELATED"/>
    <property type="match status" value="1"/>
</dbReference>
<sequence length="359" mass="38387">MSATLFTPLTLRGITFKNRIAVSPMCEYSSEDGFANDWHLVHLGSRAVGGAGLIISEAAAVSPEGRITPDDLGIWKAEHVPFLQRITAFIESQGSVAGIQLAHAGRKASHASPWKGGAEVPPAAGGWQTVAPSAVPFTTGETAPLALDAAGIGKVIADFRAAAVRSLEAGFKVIELHAAHGYLLHEFMSPLSNQRTDEYGGSFENRIRLLLEVTAATREVWPAEYPLLVRISATDWTEGGWTVEDSVALAAVLKTRGVDLIDCSTGGNVPAAQIPVGPGYQVPFAERVKKETGMPTGAVGLITTAQEAETIVSQGQADMVLLARELLRDPYFPLHAAHELGVDVQWPDQYLRAKPRLRQ</sequence>
<keyword evidence="2" id="KW-0285">Flavoprotein</keyword>
<dbReference type="Pfam" id="PF00724">
    <property type="entry name" value="Oxidored_FMN"/>
    <property type="match status" value="1"/>
</dbReference>
<keyword evidence="8" id="KW-1185">Reference proteome</keyword>
<dbReference type="InterPro" id="IPR013785">
    <property type="entry name" value="Aldolase_TIM"/>
</dbReference>
<evidence type="ECO:0000259" key="6">
    <source>
        <dbReference type="Pfam" id="PF00724"/>
    </source>
</evidence>
<feature type="domain" description="NADH:flavin oxidoreductase/NADH oxidase N-terminal" evidence="6">
    <location>
        <begin position="5"/>
        <end position="340"/>
    </location>
</feature>
<protein>
    <submittedName>
        <fullName evidence="7">NADH:flavin oxidoreductase/NADH oxidase</fullName>
    </submittedName>
</protein>
<name>A0ABP8JGX0_9BACT</name>
<proteinExistence type="predicted"/>
<dbReference type="Gene3D" id="3.20.20.70">
    <property type="entry name" value="Aldolase class I"/>
    <property type="match status" value="1"/>
</dbReference>
<dbReference type="InterPro" id="IPR001155">
    <property type="entry name" value="OxRdtase_FMN_N"/>
</dbReference>
<evidence type="ECO:0000256" key="1">
    <source>
        <dbReference type="ARBA" id="ARBA00001917"/>
    </source>
</evidence>
<dbReference type="RefSeq" id="WP_345226985.1">
    <property type="nucleotide sequence ID" value="NZ_BAABHA010000015.1"/>
</dbReference>
<dbReference type="EMBL" id="BAABHA010000015">
    <property type="protein sequence ID" value="GAA4390681.1"/>
    <property type="molecule type" value="Genomic_DNA"/>
</dbReference>
<evidence type="ECO:0000256" key="2">
    <source>
        <dbReference type="ARBA" id="ARBA00022630"/>
    </source>
</evidence>
<gene>
    <name evidence="7" type="ORF">GCM10023186_39150</name>
</gene>
<evidence type="ECO:0000256" key="4">
    <source>
        <dbReference type="ARBA" id="ARBA00022857"/>
    </source>
</evidence>